<comment type="caution">
    <text evidence="1">The sequence shown here is derived from an EMBL/GenBank/DDBJ whole genome shotgun (WGS) entry which is preliminary data.</text>
</comment>
<name>A0A413KE38_BIFPS</name>
<evidence type="ECO:0000313" key="1">
    <source>
        <dbReference type="EMBL" id="RGY77761.1"/>
    </source>
</evidence>
<dbReference type="SUPFAM" id="SSF53474">
    <property type="entry name" value="alpha/beta-Hydrolases"/>
    <property type="match status" value="1"/>
</dbReference>
<organism evidence="1 2">
    <name type="scientific">Bifidobacterium pseudocatenulatum</name>
    <dbReference type="NCBI Taxonomy" id="28026"/>
    <lineage>
        <taxon>Bacteria</taxon>
        <taxon>Bacillati</taxon>
        <taxon>Actinomycetota</taxon>
        <taxon>Actinomycetes</taxon>
        <taxon>Bifidobacteriales</taxon>
        <taxon>Bifidobacteriaceae</taxon>
        <taxon>Bifidobacterium</taxon>
    </lineage>
</organism>
<protein>
    <submittedName>
        <fullName evidence="1">Uncharacterized protein</fullName>
    </submittedName>
</protein>
<reference evidence="1 2" key="1">
    <citation type="submission" date="2018-08" db="EMBL/GenBank/DDBJ databases">
        <title>A genome reference for cultivated species of the human gut microbiota.</title>
        <authorList>
            <person name="Zou Y."/>
            <person name="Xue W."/>
            <person name="Luo G."/>
        </authorList>
    </citation>
    <scope>NUCLEOTIDE SEQUENCE [LARGE SCALE GENOMIC DNA]</scope>
    <source>
        <strain evidence="1 2">CF01-1</strain>
    </source>
</reference>
<accession>A0A413KE38</accession>
<sequence>MSRVMIRYWTNFAATGDPNGSGLPECPACGPNGQRYMLLGGCTIHRIVCRMPGQVDEYSIV</sequence>
<proteinExistence type="predicted"/>
<dbReference type="InterPro" id="IPR029058">
    <property type="entry name" value="AB_hydrolase_fold"/>
</dbReference>
<evidence type="ECO:0000313" key="2">
    <source>
        <dbReference type="Proteomes" id="UP000284163"/>
    </source>
</evidence>
<gene>
    <name evidence="1" type="ORF">DXA22_02960</name>
</gene>
<dbReference type="EMBL" id="QSDK01000002">
    <property type="protein sequence ID" value="RGY77761.1"/>
    <property type="molecule type" value="Genomic_DNA"/>
</dbReference>
<dbReference type="AlphaFoldDB" id="A0A413KE38"/>
<dbReference type="Proteomes" id="UP000284163">
    <property type="component" value="Unassembled WGS sequence"/>
</dbReference>
<dbReference type="Gene3D" id="3.40.50.1820">
    <property type="entry name" value="alpha/beta hydrolase"/>
    <property type="match status" value="1"/>
</dbReference>